<evidence type="ECO:0000313" key="1">
    <source>
        <dbReference type="EMBL" id="ETO32740.1"/>
    </source>
</evidence>
<reference evidence="1 2" key="1">
    <citation type="journal article" date="2013" name="Curr. Biol.">
        <title>The Genome of the Foraminiferan Reticulomyxa filosa.</title>
        <authorList>
            <person name="Glockner G."/>
            <person name="Hulsmann N."/>
            <person name="Schleicher M."/>
            <person name="Noegel A.A."/>
            <person name="Eichinger L."/>
            <person name="Gallinger C."/>
            <person name="Pawlowski J."/>
            <person name="Sierra R."/>
            <person name="Euteneuer U."/>
            <person name="Pillet L."/>
            <person name="Moustafa A."/>
            <person name="Platzer M."/>
            <person name="Groth M."/>
            <person name="Szafranski K."/>
            <person name="Schliwa M."/>
        </authorList>
    </citation>
    <scope>NUCLEOTIDE SEQUENCE [LARGE SCALE GENOMIC DNA]</scope>
</reference>
<dbReference type="AlphaFoldDB" id="X6P2F4"/>
<gene>
    <name evidence="1" type="ORF">RFI_04376</name>
</gene>
<protein>
    <submittedName>
        <fullName evidence="1">Uncharacterized protein</fullName>
    </submittedName>
</protein>
<dbReference type="Proteomes" id="UP000023152">
    <property type="component" value="Unassembled WGS sequence"/>
</dbReference>
<dbReference type="EMBL" id="ASPP01003971">
    <property type="protein sequence ID" value="ETO32740.1"/>
    <property type="molecule type" value="Genomic_DNA"/>
</dbReference>
<evidence type="ECO:0000313" key="2">
    <source>
        <dbReference type="Proteomes" id="UP000023152"/>
    </source>
</evidence>
<proteinExistence type="predicted"/>
<comment type="caution">
    <text evidence="1">The sequence shown here is derived from an EMBL/GenBank/DDBJ whole genome shotgun (WGS) entry which is preliminary data.</text>
</comment>
<keyword evidence="2" id="KW-1185">Reference proteome</keyword>
<accession>X6P2F4</accession>
<name>X6P2F4_RETFI</name>
<sequence length="181" mass="21330">MQYEKVLLKLYFVTKLIFLKRVISKKRCVLIYDLTKNGSIIPKIYQIKDVSSDVENEDKSRPKFISLTKPKESVSESLDPFFITQPSLPLRSAIQLWLHLKNNHLSLVLDDSNHADYDLNENFNKKQLFVKITEIMGMDSARIKEYQEWFDIGIADWIHHFGIAINKIVKRKQIVTKKYQQ</sequence>
<organism evidence="1 2">
    <name type="scientific">Reticulomyxa filosa</name>
    <dbReference type="NCBI Taxonomy" id="46433"/>
    <lineage>
        <taxon>Eukaryota</taxon>
        <taxon>Sar</taxon>
        <taxon>Rhizaria</taxon>
        <taxon>Retaria</taxon>
        <taxon>Foraminifera</taxon>
        <taxon>Monothalamids</taxon>
        <taxon>Reticulomyxidae</taxon>
        <taxon>Reticulomyxa</taxon>
    </lineage>
</organism>